<protein>
    <submittedName>
        <fullName evidence="2">Uncharacterized protein</fullName>
    </submittedName>
</protein>
<feature type="region of interest" description="Disordered" evidence="1">
    <location>
        <begin position="72"/>
        <end position="109"/>
    </location>
</feature>
<dbReference type="Proteomes" id="UP000276133">
    <property type="component" value="Unassembled WGS sequence"/>
</dbReference>
<dbReference type="AlphaFoldDB" id="A0A3M7PDU1"/>
<sequence length="109" mass="12848">AKEKEQQELKKLIEFHKSNAEKSEAKQTAEKENKERGYRRDVFGFEEILKLGTDANIKGFHITNSIKHFFTDEPTSNIKISDPRPKNKQHHPPDLKMINYSQHEQMNQE</sequence>
<name>A0A3M7PDU1_BRAPC</name>
<feature type="compositionally biased region" description="Polar residues" evidence="1">
    <location>
        <begin position="99"/>
        <end position="109"/>
    </location>
</feature>
<accession>A0A3M7PDU1</accession>
<reference evidence="2 3" key="1">
    <citation type="journal article" date="2018" name="Sci. Rep.">
        <title>Genomic signatures of local adaptation to the degree of environmental predictability in rotifers.</title>
        <authorList>
            <person name="Franch-Gras L."/>
            <person name="Hahn C."/>
            <person name="Garcia-Roger E.M."/>
            <person name="Carmona M.J."/>
            <person name="Serra M."/>
            <person name="Gomez A."/>
        </authorList>
    </citation>
    <scope>NUCLEOTIDE SEQUENCE [LARGE SCALE GENOMIC DNA]</scope>
    <source>
        <strain evidence="2">HYR1</strain>
    </source>
</reference>
<organism evidence="2 3">
    <name type="scientific">Brachionus plicatilis</name>
    <name type="common">Marine rotifer</name>
    <name type="synonym">Brachionus muelleri</name>
    <dbReference type="NCBI Taxonomy" id="10195"/>
    <lineage>
        <taxon>Eukaryota</taxon>
        <taxon>Metazoa</taxon>
        <taxon>Spiralia</taxon>
        <taxon>Gnathifera</taxon>
        <taxon>Rotifera</taxon>
        <taxon>Eurotatoria</taxon>
        <taxon>Monogononta</taxon>
        <taxon>Pseudotrocha</taxon>
        <taxon>Ploima</taxon>
        <taxon>Brachionidae</taxon>
        <taxon>Brachionus</taxon>
    </lineage>
</organism>
<feature type="region of interest" description="Disordered" evidence="1">
    <location>
        <begin position="13"/>
        <end position="35"/>
    </location>
</feature>
<keyword evidence="3" id="KW-1185">Reference proteome</keyword>
<proteinExistence type="predicted"/>
<dbReference type="EMBL" id="REGN01011554">
    <property type="protein sequence ID" value="RMZ97198.1"/>
    <property type="molecule type" value="Genomic_DNA"/>
</dbReference>
<evidence type="ECO:0000256" key="1">
    <source>
        <dbReference type="SAM" id="MobiDB-lite"/>
    </source>
</evidence>
<gene>
    <name evidence="2" type="ORF">BpHYR1_009384</name>
</gene>
<comment type="caution">
    <text evidence="2">The sequence shown here is derived from an EMBL/GenBank/DDBJ whole genome shotgun (WGS) entry which is preliminary data.</text>
</comment>
<evidence type="ECO:0000313" key="3">
    <source>
        <dbReference type="Proteomes" id="UP000276133"/>
    </source>
</evidence>
<evidence type="ECO:0000313" key="2">
    <source>
        <dbReference type="EMBL" id="RMZ97198.1"/>
    </source>
</evidence>
<feature type="non-terminal residue" evidence="2">
    <location>
        <position position="1"/>
    </location>
</feature>